<dbReference type="RefSeq" id="WP_245608295.1">
    <property type="nucleotide sequence ID" value="NZ_CP007140.1"/>
</dbReference>
<name>A0A0X1KNG5_9EURY</name>
<evidence type="ECO:0008006" key="3">
    <source>
        <dbReference type="Google" id="ProtNLM"/>
    </source>
</evidence>
<keyword evidence="2" id="KW-1185">Reference proteome</keyword>
<evidence type="ECO:0000313" key="1">
    <source>
        <dbReference type="EMBL" id="AJC72832.1"/>
    </source>
</evidence>
<dbReference type="AlphaFoldDB" id="A0A0X1KNG5"/>
<dbReference type="STRING" id="1432656.X802_10335"/>
<dbReference type="KEGG" id="tgy:X802_10335"/>
<organism evidence="1 2">
    <name type="scientific">Thermococcus guaymasensis DSM 11113</name>
    <dbReference type="NCBI Taxonomy" id="1432656"/>
    <lineage>
        <taxon>Archaea</taxon>
        <taxon>Methanobacteriati</taxon>
        <taxon>Methanobacteriota</taxon>
        <taxon>Thermococci</taxon>
        <taxon>Thermococcales</taxon>
        <taxon>Thermococcaceae</taxon>
        <taxon>Thermococcus</taxon>
    </lineage>
</organism>
<dbReference type="Proteomes" id="UP000062043">
    <property type="component" value="Chromosome"/>
</dbReference>
<dbReference type="GeneID" id="71811914"/>
<protein>
    <recommendedName>
        <fullName evidence="3">Transposase</fullName>
    </recommendedName>
</protein>
<accession>A0A0X1KNG5</accession>
<proteinExistence type="predicted"/>
<dbReference type="EMBL" id="CP007140">
    <property type="protein sequence ID" value="AJC72832.1"/>
    <property type="molecule type" value="Genomic_DNA"/>
</dbReference>
<reference evidence="1 2" key="1">
    <citation type="submission" date="2014-01" db="EMBL/GenBank/DDBJ databases">
        <title>Genome sequencing of Thermococcus guaymasensis.</title>
        <authorList>
            <person name="Zhang X."/>
            <person name="Alvare G."/>
            <person name="Fristensky B."/>
            <person name="Chen L."/>
            <person name="Suen T."/>
            <person name="Chen Q."/>
            <person name="Ma K."/>
        </authorList>
    </citation>
    <scope>NUCLEOTIDE SEQUENCE [LARGE SCALE GENOMIC DNA]</scope>
    <source>
        <strain evidence="1 2">DSM 11113</strain>
    </source>
</reference>
<gene>
    <name evidence="1" type="ORF">X802_10335</name>
</gene>
<sequence>MKKDQRLVMKATYEGVKDGDVELGRRLLLEVARKLEPKVDGLIAGLYRGQRGAKAR</sequence>
<dbReference type="PATRIC" id="fig|1432656.3.peg.2021"/>
<evidence type="ECO:0000313" key="2">
    <source>
        <dbReference type="Proteomes" id="UP000062043"/>
    </source>
</evidence>